<dbReference type="Proteomes" id="UP001223743">
    <property type="component" value="Unassembled WGS sequence"/>
</dbReference>
<dbReference type="InterPro" id="IPR051267">
    <property type="entry name" value="STEAP_metalloreductase"/>
</dbReference>
<sequence>MRIAVLGTGQVGSALAGKLAALRHDVVLGSRDPASARAQSVASAAGARVASYAEAAAHGEWLVNALPGEEAIGILSACAVDGKIMVDIANYNSAVDQPILIPIGEAIQAAFPKLRLVKALNSVSAHLMVDPVALGRPHSVFVASNDLSAKAEVVELLRSFGWQDIIDLGPLAEARAMEQLIPLWMALERRFGHPGFNLAVIREDGPAGGA</sequence>
<feature type="domain" description="Pyrroline-5-carboxylate reductase catalytic N-terminal" evidence="2">
    <location>
        <begin position="2"/>
        <end position="91"/>
    </location>
</feature>
<dbReference type="Gene3D" id="3.40.50.720">
    <property type="entry name" value="NAD(P)-binding Rossmann-like Domain"/>
    <property type="match status" value="1"/>
</dbReference>
<dbReference type="InterPro" id="IPR028939">
    <property type="entry name" value="P5C_Rdtase_cat_N"/>
</dbReference>
<dbReference type="SUPFAM" id="SSF51735">
    <property type="entry name" value="NAD(P)-binding Rossmann-fold domains"/>
    <property type="match status" value="1"/>
</dbReference>
<gene>
    <name evidence="3" type="ORF">QO015_002424</name>
</gene>
<dbReference type="Pfam" id="PF03807">
    <property type="entry name" value="F420_oxidored"/>
    <property type="match status" value="1"/>
</dbReference>
<dbReference type="InterPro" id="IPR036291">
    <property type="entry name" value="NAD(P)-bd_dom_sf"/>
</dbReference>
<name>A0ABU0M7A1_9HYPH</name>
<proteinExistence type="predicted"/>
<protein>
    <submittedName>
        <fullName evidence="3">Dinucleotide-binding enzyme</fullName>
    </submittedName>
</protein>
<dbReference type="RefSeq" id="WP_266279131.1">
    <property type="nucleotide sequence ID" value="NZ_JAPKNF010000001.1"/>
</dbReference>
<keyword evidence="4" id="KW-1185">Reference proteome</keyword>
<evidence type="ECO:0000259" key="2">
    <source>
        <dbReference type="Pfam" id="PF03807"/>
    </source>
</evidence>
<accession>A0ABU0M7A1</accession>
<dbReference type="EMBL" id="JAUSWJ010000001">
    <property type="protein sequence ID" value="MDQ0516811.1"/>
    <property type="molecule type" value="Genomic_DNA"/>
</dbReference>
<keyword evidence="1" id="KW-0560">Oxidoreductase</keyword>
<evidence type="ECO:0000313" key="4">
    <source>
        <dbReference type="Proteomes" id="UP001223743"/>
    </source>
</evidence>
<comment type="caution">
    <text evidence="3">The sequence shown here is derived from an EMBL/GenBank/DDBJ whole genome shotgun (WGS) entry which is preliminary data.</text>
</comment>
<dbReference type="PANTHER" id="PTHR14239">
    <property type="entry name" value="DUDULIN-RELATED"/>
    <property type="match status" value="1"/>
</dbReference>
<reference evidence="3 4" key="1">
    <citation type="submission" date="2023-07" db="EMBL/GenBank/DDBJ databases">
        <title>Genomic Encyclopedia of Type Strains, Phase IV (KMG-IV): sequencing the most valuable type-strain genomes for metagenomic binning, comparative biology and taxonomic classification.</title>
        <authorList>
            <person name="Goeker M."/>
        </authorList>
    </citation>
    <scope>NUCLEOTIDE SEQUENCE [LARGE SCALE GENOMIC DNA]</scope>
    <source>
        <strain evidence="3 4">B1-1</strain>
    </source>
</reference>
<evidence type="ECO:0000256" key="1">
    <source>
        <dbReference type="ARBA" id="ARBA00023002"/>
    </source>
</evidence>
<organism evidence="3 4">
    <name type="scientific">Kaistia geumhonensis</name>
    <dbReference type="NCBI Taxonomy" id="410839"/>
    <lineage>
        <taxon>Bacteria</taxon>
        <taxon>Pseudomonadati</taxon>
        <taxon>Pseudomonadota</taxon>
        <taxon>Alphaproteobacteria</taxon>
        <taxon>Hyphomicrobiales</taxon>
        <taxon>Kaistiaceae</taxon>
        <taxon>Kaistia</taxon>
    </lineage>
</organism>
<evidence type="ECO:0000313" key="3">
    <source>
        <dbReference type="EMBL" id="MDQ0516811.1"/>
    </source>
</evidence>